<evidence type="ECO:0000313" key="13">
    <source>
        <dbReference type="EMBL" id="MSS91947.1"/>
    </source>
</evidence>
<dbReference type="Pfam" id="PF00512">
    <property type="entry name" value="HisKA"/>
    <property type="match status" value="1"/>
</dbReference>
<evidence type="ECO:0000256" key="4">
    <source>
        <dbReference type="ARBA" id="ARBA00022553"/>
    </source>
</evidence>
<dbReference type="InterPro" id="IPR003661">
    <property type="entry name" value="HisK_dim/P_dom"/>
</dbReference>
<evidence type="ECO:0000256" key="8">
    <source>
        <dbReference type="ARBA" id="ARBA00022989"/>
    </source>
</evidence>
<keyword evidence="10 11" id="KW-0472">Membrane</keyword>
<dbReference type="SUPFAM" id="SSF47384">
    <property type="entry name" value="Homodimeric domain of signal transducing histidine kinase"/>
    <property type="match status" value="1"/>
</dbReference>
<evidence type="ECO:0000256" key="6">
    <source>
        <dbReference type="ARBA" id="ARBA00022692"/>
    </source>
</evidence>
<dbReference type="InterPro" id="IPR050428">
    <property type="entry name" value="TCS_sensor_his_kinase"/>
</dbReference>
<protein>
    <recommendedName>
        <fullName evidence="3">histidine kinase</fullName>
        <ecNumber evidence="3">2.7.13.3</ecNumber>
    </recommendedName>
</protein>
<feature type="transmembrane region" description="Helical" evidence="11">
    <location>
        <begin position="12"/>
        <end position="32"/>
    </location>
</feature>
<evidence type="ECO:0000256" key="10">
    <source>
        <dbReference type="ARBA" id="ARBA00023136"/>
    </source>
</evidence>
<dbReference type="SUPFAM" id="SSF55874">
    <property type="entry name" value="ATPase domain of HSP90 chaperone/DNA topoisomerase II/histidine kinase"/>
    <property type="match status" value="1"/>
</dbReference>
<accession>A0A6N7WN18</accession>
<organism evidence="13 14">
    <name type="scientific">Eisenbergiella porci</name>
    <dbReference type="NCBI Taxonomy" id="2652274"/>
    <lineage>
        <taxon>Bacteria</taxon>
        <taxon>Bacillati</taxon>
        <taxon>Bacillota</taxon>
        <taxon>Clostridia</taxon>
        <taxon>Lachnospirales</taxon>
        <taxon>Lachnospiraceae</taxon>
        <taxon>Eisenbergiella</taxon>
    </lineage>
</organism>
<dbReference type="InterPro" id="IPR003594">
    <property type="entry name" value="HATPase_dom"/>
</dbReference>
<evidence type="ECO:0000256" key="9">
    <source>
        <dbReference type="ARBA" id="ARBA00023012"/>
    </source>
</evidence>
<evidence type="ECO:0000259" key="12">
    <source>
        <dbReference type="PROSITE" id="PS50109"/>
    </source>
</evidence>
<dbReference type="SMART" id="SM00388">
    <property type="entry name" value="HisKA"/>
    <property type="match status" value="1"/>
</dbReference>
<dbReference type="PRINTS" id="PR00344">
    <property type="entry name" value="BCTRLSENSOR"/>
</dbReference>
<evidence type="ECO:0000256" key="3">
    <source>
        <dbReference type="ARBA" id="ARBA00012438"/>
    </source>
</evidence>
<evidence type="ECO:0000313" key="14">
    <source>
        <dbReference type="Proteomes" id="UP000436047"/>
    </source>
</evidence>
<dbReference type="Proteomes" id="UP000436047">
    <property type="component" value="Unassembled WGS sequence"/>
</dbReference>
<dbReference type="PROSITE" id="PS50109">
    <property type="entry name" value="HIS_KIN"/>
    <property type="match status" value="1"/>
</dbReference>
<dbReference type="SMART" id="SM00387">
    <property type="entry name" value="HATPase_c"/>
    <property type="match status" value="1"/>
</dbReference>
<keyword evidence="5" id="KW-0808">Transferase</keyword>
<dbReference type="EMBL" id="VUMI01000093">
    <property type="protein sequence ID" value="MSS91947.1"/>
    <property type="molecule type" value="Genomic_DNA"/>
</dbReference>
<gene>
    <name evidence="13" type="ORF">FYJ45_28190</name>
</gene>
<dbReference type="PANTHER" id="PTHR45436:SF5">
    <property type="entry name" value="SENSOR HISTIDINE KINASE TRCS"/>
    <property type="match status" value="1"/>
</dbReference>
<keyword evidence="8 11" id="KW-1133">Transmembrane helix</keyword>
<comment type="catalytic activity">
    <reaction evidence="1">
        <text>ATP + protein L-histidine = ADP + protein N-phospho-L-histidine.</text>
        <dbReference type="EC" id="2.7.13.3"/>
    </reaction>
</comment>
<dbReference type="PROSITE" id="PS51257">
    <property type="entry name" value="PROKAR_LIPOPROTEIN"/>
    <property type="match status" value="1"/>
</dbReference>
<evidence type="ECO:0000256" key="2">
    <source>
        <dbReference type="ARBA" id="ARBA00004370"/>
    </source>
</evidence>
<dbReference type="EC" id="2.7.13.3" evidence="3"/>
<evidence type="ECO:0000256" key="5">
    <source>
        <dbReference type="ARBA" id="ARBA00022679"/>
    </source>
</evidence>
<dbReference type="Pfam" id="PF02518">
    <property type="entry name" value="HATPase_c"/>
    <property type="match status" value="1"/>
</dbReference>
<dbReference type="PANTHER" id="PTHR45436">
    <property type="entry name" value="SENSOR HISTIDINE KINASE YKOH"/>
    <property type="match status" value="1"/>
</dbReference>
<sequence>MKMNRKSAGISALCLWMGGCMLACSGICLWTIRRSEAAFYTRASLLISAAPESAGKMMQALKNGLPEQEAAGAGLLKRYGYEAGMFAPRDFAGLAVRLLLCFLLLGAAGFFCYLWDRRRRERRIGELSGYLARINRGEYDTGIGSDEDEYSRLQDEIYKTVVKLRESREEAAEGRRKLSENLTDISHQLKTPLTSISLLQELLEEQTEGEEGRQLLARMEQQTEHIRGLVSSLLTLSRLDAGVLVLEKKTVDLQELLSSATEAVRSLTEHRKQKILTEGAEGLQLSCDLGWTGEALANILKNCSEHSPEGGRIFIHAQQNLIYTRIEIEDEGPGLAPEECKRIFDRFYQGRKSARENVGVGLSMAKSLIESQNGEIRAENRKNGGARFVIDFYRDGENAAQAKKN</sequence>
<evidence type="ECO:0000256" key="1">
    <source>
        <dbReference type="ARBA" id="ARBA00000085"/>
    </source>
</evidence>
<feature type="transmembrane region" description="Helical" evidence="11">
    <location>
        <begin position="94"/>
        <end position="115"/>
    </location>
</feature>
<dbReference type="AlphaFoldDB" id="A0A6N7WN18"/>
<dbReference type="Gene3D" id="1.10.287.130">
    <property type="match status" value="1"/>
</dbReference>
<dbReference type="InterPro" id="IPR036097">
    <property type="entry name" value="HisK_dim/P_sf"/>
</dbReference>
<keyword evidence="14" id="KW-1185">Reference proteome</keyword>
<keyword evidence="4" id="KW-0597">Phosphoprotein</keyword>
<evidence type="ECO:0000256" key="7">
    <source>
        <dbReference type="ARBA" id="ARBA00022777"/>
    </source>
</evidence>
<dbReference type="InterPro" id="IPR005467">
    <property type="entry name" value="His_kinase_dom"/>
</dbReference>
<dbReference type="CDD" id="cd00082">
    <property type="entry name" value="HisKA"/>
    <property type="match status" value="1"/>
</dbReference>
<comment type="subcellular location">
    <subcellularLocation>
        <location evidence="2">Membrane</location>
    </subcellularLocation>
</comment>
<dbReference type="CDD" id="cd00075">
    <property type="entry name" value="HATPase"/>
    <property type="match status" value="1"/>
</dbReference>
<dbReference type="GO" id="GO:0016020">
    <property type="term" value="C:membrane"/>
    <property type="evidence" value="ECO:0007669"/>
    <property type="project" value="UniProtKB-SubCell"/>
</dbReference>
<name>A0A6N7WN18_9FIRM</name>
<keyword evidence="7 13" id="KW-0418">Kinase</keyword>
<reference evidence="13 14" key="1">
    <citation type="submission" date="2019-08" db="EMBL/GenBank/DDBJ databases">
        <title>In-depth cultivation of the pig gut microbiome towards novel bacterial diversity and tailored functional studies.</title>
        <authorList>
            <person name="Wylensek D."/>
            <person name="Hitch T.C.A."/>
            <person name="Clavel T."/>
        </authorList>
    </citation>
    <scope>NUCLEOTIDE SEQUENCE [LARGE SCALE GENOMIC DNA]</scope>
    <source>
        <strain evidence="13 14">WCA-389-WT-23B</strain>
    </source>
</reference>
<feature type="domain" description="Histidine kinase" evidence="12">
    <location>
        <begin position="184"/>
        <end position="396"/>
    </location>
</feature>
<dbReference type="Gene3D" id="3.30.565.10">
    <property type="entry name" value="Histidine kinase-like ATPase, C-terminal domain"/>
    <property type="match status" value="1"/>
</dbReference>
<keyword evidence="9" id="KW-0902">Two-component regulatory system</keyword>
<proteinExistence type="predicted"/>
<comment type="caution">
    <text evidence="13">The sequence shown here is derived from an EMBL/GenBank/DDBJ whole genome shotgun (WGS) entry which is preliminary data.</text>
</comment>
<dbReference type="GO" id="GO:0000155">
    <property type="term" value="F:phosphorelay sensor kinase activity"/>
    <property type="evidence" value="ECO:0007669"/>
    <property type="project" value="InterPro"/>
</dbReference>
<dbReference type="InterPro" id="IPR036890">
    <property type="entry name" value="HATPase_C_sf"/>
</dbReference>
<keyword evidence="6 11" id="KW-0812">Transmembrane</keyword>
<dbReference type="InterPro" id="IPR004358">
    <property type="entry name" value="Sig_transdc_His_kin-like_C"/>
</dbReference>
<evidence type="ECO:0000256" key="11">
    <source>
        <dbReference type="SAM" id="Phobius"/>
    </source>
</evidence>